<evidence type="ECO:0000256" key="2">
    <source>
        <dbReference type="ARBA" id="ARBA00022763"/>
    </source>
</evidence>
<organism evidence="8 9">
    <name type="scientific">Mycobacterium ulcerans str. Harvey</name>
    <dbReference type="NCBI Taxonomy" id="1299332"/>
    <lineage>
        <taxon>Bacteria</taxon>
        <taxon>Bacillati</taxon>
        <taxon>Actinomycetota</taxon>
        <taxon>Actinomycetes</taxon>
        <taxon>Mycobacteriales</taxon>
        <taxon>Mycobacteriaceae</taxon>
        <taxon>Mycobacterium</taxon>
        <taxon>Mycobacterium ulcerans group</taxon>
    </lineage>
</organism>
<evidence type="ECO:0000256" key="5">
    <source>
        <dbReference type="ARBA" id="ARBA00022840"/>
    </source>
</evidence>
<evidence type="ECO:0000259" key="7">
    <source>
        <dbReference type="Pfam" id="PF00580"/>
    </source>
</evidence>
<keyword evidence="5" id="KW-0067">ATP-binding</keyword>
<gene>
    <name evidence="8" type="ORF">I551_4003</name>
</gene>
<dbReference type="Gene3D" id="3.40.50.300">
    <property type="entry name" value="P-loop containing nucleotide triphosphate hydrolases"/>
    <property type="match status" value="1"/>
</dbReference>
<evidence type="ECO:0000313" key="9">
    <source>
        <dbReference type="Proteomes" id="UP000020681"/>
    </source>
</evidence>
<dbReference type="Proteomes" id="UP000020681">
    <property type="component" value="Unassembled WGS sequence"/>
</dbReference>
<keyword evidence="2" id="KW-0227">DNA damage</keyword>
<proteinExistence type="predicted"/>
<evidence type="ECO:0000256" key="6">
    <source>
        <dbReference type="ARBA" id="ARBA00023204"/>
    </source>
</evidence>
<dbReference type="Gene3D" id="1.10.10.160">
    <property type="match status" value="1"/>
</dbReference>
<evidence type="ECO:0000256" key="1">
    <source>
        <dbReference type="ARBA" id="ARBA00022741"/>
    </source>
</evidence>
<keyword evidence="3" id="KW-0378">Hydrolase</keyword>
<comment type="caution">
    <text evidence="8">The sequence shown here is derived from an EMBL/GenBank/DDBJ whole genome shotgun (WGS) entry which is preliminary data.</text>
</comment>
<protein>
    <recommendedName>
        <fullName evidence="7">UvrD-like helicase ATP-binding domain-containing protein</fullName>
    </recommendedName>
</protein>
<evidence type="ECO:0000256" key="3">
    <source>
        <dbReference type="ARBA" id="ARBA00022801"/>
    </source>
</evidence>
<feature type="domain" description="UvrD-like helicase ATP-binding" evidence="7">
    <location>
        <begin position="2"/>
        <end position="134"/>
    </location>
</feature>
<keyword evidence="4" id="KW-0347">Helicase</keyword>
<dbReference type="EMBL" id="JAOL01000120">
    <property type="protein sequence ID" value="EUA89447.1"/>
    <property type="molecule type" value="Genomic_DNA"/>
</dbReference>
<evidence type="ECO:0000313" key="8">
    <source>
        <dbReference type="EMBL" id="EUA89447.1"/>
    </source>
</evidence>
<evidence type="ECO:0000256" key="4">
    <source>
        <dbReference type="ARBA" id="ARBA00022806"/>
    </source>
</evidence>
<dbReference type="InterPro" id="IPR027417">
    <property type="entry name" value="P-loop_NTPase"/>
</dbReference>
<dbReference type="InterPro" id="IPR013986">
    <property type="entry name" value="DExx_box_DNA_helicase_dom_sf"/>
</dbReference>
<keyword evidence="6" id="KW-0234">DNA repair</keyword>
<dbReference type="InterPro" id="IPR014016">
    <property type="entry name" value="UvrD-like_ATP-bd"/>
</dbReference>
<name>A0ABN0QXE7_MYCUL</name>
<keyword evidence="1" id="KW-0547">Nucleotide-binding</keyword>
<dbReference type="SUPFAM" id="SSF52540">
    <property type="entry name" value="P-loop containing nucleoside triphosphate hydrolases"/>
    <property type="match status" value="1"/>
</dbReference>
<sequence length="139" mass="14735">MLVQAAIAHIAAGADPESVLLLTGSGRMGMRARSSLTTALLRSHTTGTGRAAVREPLVRSVHSYAYAVLRRAAERTGDAPPRLLTSAEQDAIIRELLAGDLEDGPSARSAWPRHLLPALTTAGFATELRNLLARCAERG</sequence>
<accession>A0ABN0QXE7</accession>
<reference evidence="8 9" key="1">
    <citation type="submission" date="2014-01" db="EMBL/GenBank/DDBJ databases">
        <authorList>
            <person name="Dobos K."/>
            <person name="Lenaerts A."/>
            <person name="Ordway D."/>
            <person name="DeGroote M.A."/>
            <person name="Parker T."/>
            <person name="Sizemore C."/>
            <person name="Tallon L.J."/>
            <person name="Sadzewicz L.K."/>
            <person name="Sengamalay N."/>
            <person name="Fraser C.M."/>
            <person name="Hine E."/>
            <person name="Shefchek K.A."/>
            <person name="Das S.P."/>
            <person name="Tettelin H."/>
        </authorList>
    </citation>
    <scope>NUCLEOTIDE SEQUENCE [LARGE SCALE GENOMIC DNA]</scope>
    <source>
        <strain evidence="8 9">Harvey</strain>
    </source>
</reference>
<keyword evidence="9" id="KW-1185">Reference proteome</keyword>
<dbReference type="Pfam" id="PF00580">
    <property type="entry name" value="UvrD-helicase"/>
    <property type="match status" value="1"/>
</dbReference>